<dbReference type="Pfam" id="PF00353">
    <property type="entry name" value="HemolysinCabind"/>
    <property type="match status" value="3"/>
</dbReference>
<feature type="region of interest" description="Disordered" evidence="3">
    <location>
        <begin position="227"/>
        <end position="255"/>
    </location>
</feature>
<evidence type="ECO:0000256" key="4">
    <source>
        <dbReference type="SAM" id="SignalP"/>
    </source>
</evidence>
<dbReference type="SUPFAM" id="SSF51120">
    <property type="entry name" value="beta-Roll"/>
    <property type="match status" value="1"/>
</dbReference>
<dbReference type="InterPro" id="IPR001343">
    <property type="entry name" value="Hemolysn_Ca-bd"/>
</dbReference>
<dbReference type="PROSITE" id="PS00330">
    <property type="entry name" value="HEMOLYSIN_CALCIUM"/>
    <property type="match status" value="1"/>
</dbReference>
<name>A0ABU2LKJ9_9ACTN</name>
<proteinExistence type="predicted"/>
<gene>
    <name evidence="5" type="ORF">RNC47_05400</name>
</gene>
<dbReference type="Gene3D" id="2.150.10.10">
    <property type="entry name" value="Serralysin-like metalloprotease, C-terminal"/>
    <property type="match status" value="2"/>
</dbReference>
<comment type="subcellular location">
    <subcellularLocation>
        <location evidence="1">Secreted</location>
    </subcellularLocation>
</comment>
<dbReference type="PRINTS" id="PR00313">
    <property type="entry name" value="CABNDNGRPT"/>
</dbReference>
<organism evidence="5 6">
    <name type="scientific">Streptomyces millisiae</name>
    <dbReference type="NCBI Taxonomy" id="3075542"/>
    <lineage>
        <taxon>Bacteria</taxon>
        <taxon>Bacillati</taxon>
        <taxon>Actinomycetota</taxon>
        <taxon>Actinomycetes</taxon>
        <taxon>Kitasatosporales</taxon>
        <taxon>Streptomycetaceae</taxon>
        <taxon>Streptomyces</taxon>
    </lineage>
</organism>
<comment type="caution">
    <text evidence="5">The sequence shown here is derived from an EMBL/GenBank/DDBJ whole genome shotgun (WGS) entry which is preliminary data.</text>
</comment>
<sequence length="255" mass="25790">MTPSRISPALAVTALALLAAGSAIGPASASEVAEATESAEATATLVVDRGGRSITYRAAAGQVNDLQITDMPGGTDVRRIAFNDEVTINAGAPCAQPDPRDPTRVVCELPADSDAAGDIRVLLGDGDDAFFTNAPGVSVVHGGAGHDELHAHTSHTVLGGDGDDMLMGGVVMRGDAGMDHLMGDDRDQYLWGGSGDDHVEAYGGDDVVSADSGDDHVAAGEGDDVVFGGRGDDMLDGGPGRDLLVGGPGDDEITR</sequence>
<keyword evidence="4" id="KW-0732">Signal</keyword>
<feature type="signal peptide" evidence="4">
    <location>
        <begin position="1"/>
        <end position="29"/>
    </location>
</feature>
<protein>
    <submittedName>
        <fullName evidence="5">Calcium-binding protein</fullName>
    </submittedName>
</protein>
<dbReference type="Proteomes" id="UP001183420">
    <property type="component" value="Unassembled WGS sequence"/>
</dbReference>
<evidence type="ECO:0000313" key="5">
    <source>
        <dbReference type="EMBL" id="MDT0317778.1"/>
    </source>
</evidence>
<dbReference type="InterPro" id="IPR018511">
    <property type="entry name" value="Hemolysin-typ_Ca-bd_CS"/>
</dbReference>
<evidence type="ECO:0000256" key="3">
    <source>
        <dbReference type="SAM" id="MobiDB-lite"/>
    </source>
</evidence>
<dbReference type="InterPro" id="IPR011049">
    <property type="entry name" value="Serralysin-like_metalloprot_C"/>
</dbReference>
<keyword evidence="2" id="KW-0964">Secreted</keyword>
<keyword evidence="6" id="KW-1185">Reference proteome</keyword>
<evidence type="ECO:0000256" key="2">
    <source>
        <dbReference type="ARBA" id="ARBA00022525"/>
    </source>
</evidence>
<dbReference type="RefSeq" id="WP_311595952.1">
    <property type="nucleotide sequence ID" value="NZ_JAVREM010000003.1"/>
</dbReference>
<reference evidence="6" key="1">
    <citation type="submission" date="2023-07" db="EMBL/GenBank/DDBJ databases">
        <title>30 novel species of actinomycetes from the DSMZ collection.</title>
        <authorList>
            <person name="Nouioui I."/>
        </authorList>
    </citation>
    <scope>NUCLEOTIDE SEQUENCE [LARGE SCALE GENOMIC DNA]</scope>
    <source>
        <strain evidence="6">DSM 44918</strain>
    </source>
</reference>
<evidence type="ECO:0000313" key="6">
    <source>
        <dbReference type="Proteomes" id="UP001183420"/>
    </source>
</evidence>
<dbReference type="EMBL" id="JAVREM010000003">
    <property type="protein sequence ID" value="MDT0317778.1"/>
    <property type="molecule type" value="Genomic_DNA"/>
</dbReference>
<dbReference type="PANTHER" id="PTHR38340">
    <property type="entry name" value="S-LAYER PROTEIN"/>
    <property type="match status" value="1"/>
</dbReference>
<accession>A0ABU2LKJ9</accession>
<feature type="chain" id="PRO_5047100923" evidence="4">
    <location>
        <begin position="30"/>
        <end position="255"/>
    </location>
</feature>
<evidence type="ECO:0000256" key="1">
    <source>
        <dbReference type="ARBA" id="ARBA00004613"/>
    </source>
</evidence>
<dbReference type="PANTHER" id="PTHR38340:SF1">
    <property type="entry name" value="S-LAYER PROTEIN"/>
    <property type="match status" value="1"/>
</dbReference>
<dbReference type="InterPro" id="IPR050557">
    <property type="entry name" value="RTX_toxin/Mannuronan_C5-epim"/>
</dbReference>